<name>A0A6A6SSD3_9PLEO</name>
<evidence type="ECO:0000313" key="2">
    <source>
        <dbReference type="EMBL" id="KAF2649114.1"/>
    </source>
</evidence>
<feature type="compositionally biased region" description="Polar residues" evidence="1">
    <location>
        <begin position="553"/>
        <end position="568"/>
    </location>
</feature>
<feature type="compositionally biased region" description="Pro residues" evidence="1">
    <location>
        <begin position="538"/>
        <end position="547"/>
    </location>
</feature>
<feature type="compositionally biased region" description="Basic and acidic residues" evidence="1">
    <location>
        <begin position="73"/>
        <end position="96"/>
    </location>
</feature>
<feature type="region of interest" description="Disordered" evidence="1">
    <location>
        <begin position="10"/>
        <end position="128"/>
    </location>
</feature>
<evidence type="ECO:0000313" key="3">
    <source>
        <dbReference type="Proteomes" id="UP000799324"/>
    </source>
</evidence>
<feature type="compositionally biased region" description="Low complexity" evidence="1">
    <location>
        <begin position="178"/>
        <end position="192"/>
    </location>
</feature>
<feature type="compositionally biased region" description="Polar residues" evidence="1">
    <location>
        <begin position="578"/>
        <end position="587"/>
    </location>
</feature>
<feature type="compositionally biased region" description="Low complexity" evidence="1">
    <location>
        <begin position="479"/>
        <end position="491"/>
    </location>
</feature>
<accession>A0A6A6SSD3</accession>
<evidence type="ECO:0000256" key="1">
    <source>
        <dbReference type="SAM" id="MobiDB-lite"/>
    </source>
</evidence>
<feature type="region of interest" description="Disordered" evidence="1">
    <location>
        <begin position="153"/>
        <end position="697"/>
    </location>
</feature>
<dbReference type="Proteomes" id="UP000799324">
    <property type="component" value="Unassembled WGS sequence"/>
</dbReference>
<feature type="compositionally biased region" description="Basic and acidic residues" evidence="1">
    <location>
        <begin position="627"/>
        <end position="644"/>
    </location>
</feature>
<feature type="compositionally biased region" description="Basic and acidic residues" evidence="1">
    <location>
        <begin position="433"/>
        <end position="449"/>
    </location>
</feature>
<protein>
    <submittedName>
        <fullName evidence="2">Uncharacterized protein</fullName>
    </submittedName>
</protein>
<feature type="compositionally biased region" description="Basic and acidic residues" evidence="1">
    <location>
        <begin position="278"/>
        <end position="405"/>
    </location>
</feature>
<feature type="compositionally biased region" description="Basic residues" evidence="1">
    <location>
        <begin position="685"/>
        <end position="697"/>
    </location>
</feature>
<feature type="compositionally biased region" description="Polar residues" evidence="1">
    <location>
        <begin position="492"/>
        <end position="519"/>
    </location>
</feature>
<feature type="compositionally biased region" description="Basic and acidic residues" evidence="1">
    <location>
        <begin position="44"/>
        <end position="55"/>
    </location>
</feature>
<proteinExistence type="predicted"/>
<reference evidence="2" key="1">
    <citation type="journal article" date="2020" name="Stud. Mycol.">
        <title>101 Dothideomycetes genomes: a test case for predicting lifestyles and emergence of pathogens.</title>
        <authorList>
            <person name="Haridas S."/>
            <person name="Albert R."/>
            <person name="Binder M."/>
            <person name="Bloem J."/>
            <person name="Labutti K."/>
            <person name="Salamov A."/>
            <person name="Andreopoulos B."/>
            <person name="Baker S."/>
            <person name="Barry K."/>
            <person name="Bills G."/>
            <person name="Bluhm B."/>
            <person name="Cannon C."/>
            <person name="Castanera R."/>
            <person name="Culley D."/>
            <person name="Daum C."/>
            <person name="Ezra D."/>
            <person name="Gonzalez J."/>
            <person name="Henrissat B."/>
            <person name="Kuo A."/>
            <person name="Liang C."/>
            <person name="Lipzen A."/>
            <person name="Lutzoni F."/>
            <person name="Magnuson J."/>
            <person name="Mondo S."/>
            <person name="Nolan M."/>
            <person name="Ohm R."/>
            <person name="Pangilinan J."/>
            <person name="Park H.-J."/>
            <person name="Ramirez L."/>
            <person name="Alfaro M."/>
            <person name="Sun H."/>
            <person name="Tritt A."/>
            <person name="Yoshinaga Y."/>
            <person name="Zwiers L.-H."/>
            <person name="Turgeon B."/>
            <person name="Goodwin S."/>
            <person name="Spatafora J."/>
            <person name="Crous P."/>
            <person name="Grigoriev I."/>
        </authorList>
    </citation>
    <scope>NUCLEOTIDE SEQUENCE</scope>
    <source>
        <strain evidence="2">CBS 122681</strain>
    </source>
</reference>
<gene>
    <name evidence="2" type="ORF">K491DRAFT_215117</name>
</gene>
<dbReference type="AlphaFoldDB" id="A0A6A6SSD3"/>
<dbReference type="OrthoDB" id="3937441at2759"/>
<keyword evidence="3" id="KW-1185">Reference proteome</keyword>
<organism evidence="2 3">
    <name type="scientific">Lophiostoma macrostomum CBS 122681</name>
    <dbReference type="NCBI Taxonomy" id="1314788"/>
    <lineage>
        <taxon>Eukaryota</taxon>
        <taxon>Fungi</taxon>
        <taxon>Dikarya</taxon>
        <taxon>Ascomycota</taxon>
        <taxon>Pezizomycotina</taxon>
        <taxon>Dothideomycetes</taxon>
        <taxon>Pleosporomycetidae</taxon>
        <taxon>Pleosporales</taxon>
        <taxon>Lophiostomataceae</taxon>
        <taxon>Lophiostoma</taxon>
    </lineage>
</organism>
<dbReference type="EMBL" id="MU004506">
    <property type="protein sequence ID" value="KAF2649114.1"/>
    <property type="molecule type" value="Genomic_DNA"/>
</dbReference>
<feature type="compositionally biased region" description="Polar residues" evidence="1">
    <location>
        <begin position="232"/>
        <end position="247"/>
    </location>
</feature>
<sequence>MCQIEEKVYIAADGTRSKSERSFCCPNSRRGRPCSNTTRNVIQYHDEPQPPRDDTSSPASYNPPTPNNGTYLVERRRPSDSGGKRPSTRDGTRVIKPEIIIEFGKKNSSKKYPASSTRSYKRSSLGAASVNSNDIAIESPGSDASFTVRTGFPEATVTPTDPGYATRHAVPQSHHRQTSSASSYTTSSQPPSLYATSEPDSLSARRPARYPPTIVHNPPPSATAPASPTTSRHQVSGQTGNYRTTVHTPRGSDESVGIDGAFSVGQSSASRASAAPEITDRDVERARQRQMRAETDRRRQEEAAREQRADEDTRQVRFDLGREESRAHARAENTYAEHERRREEAREEARQRKIWEQEQRAAQEEAGRQKAKRLEEEVARNERELRHAESKQRKDKRPTVRDPTKRHSRRTSMSQQDIVEQKRLLAETQAQMAREREAADQRERDERAAYLRQQQQTTQYWDPRGGDRQILTNDGPGVGRRNSVRRGSVSSTAPSLNLARTNSQRRVSVIQNAPPTSMQPVVVQQPYSTRPQSGSFTMPPPPPPPVFSPSSSNATYTRPPSARNSTYGMENPFAQPPTRISNTSQDNPFLPMPHTSQPSPPTATRDPWATGGLRDALPQDGGIHRRQTSDDRQRTLRTRGEEVIKQSGGPRKHDGARRATRNMGKVVGFEGDYVEDSMSEEERSPRKHHGKSGKRRG</sequence>